<sequence length="161" mass="17754">MRIGVKSDTGFGLTPFIRVLFFVCLMQNSKDMAHLNRRSPPRPRRILPIGRKMLASHADHDYVGNVLGLVLLDLGGSSQMGGQLPGYDNKLTTGLLVMYKDRQTLYLRRDGEFLDLTGLSNESMKTMKITGGLYKGPPNSGGSSQLGGRNVLQVKDMLLKN</sequence>
<protein>
    <submittedName>
        <fullName evidence="1">Uncharacterized protein</fullName>
    </submittedName>
</protein>
<name>A0A8F8PKK6_9VIRU</name>
<reference evidence="1" key="1">
    <citation type="submission" date="2021-06" db="EMBL/GenBank/DDBJ databases">
        <authorList>
            <person name="Rolland C."/>
        </authorList>
    </citation>
    <scope>NUCLEOTIDE SEQUENCE</scope>
    <source>
        <strain evidence="1">575.419719</strain>
    </source>
</reference>
<gene>
    <name evidence="1" type="ORF">KOM_12_608</name>
</gene>
<organism evidence="1">
    <name type="scientific">Clandestinovirus</name>
    <dbReference type="NCBI Taxonomy" id="2831644"/>
    <lineage>
        <taxon>Viruses</taxon>
    </lineage>
</organism>
<proteinExistence type="predicted"/>
<dbReference type="EMBL" id="MZ420155">
    <property type="protein sequence ID" value="QYA18876.1"/>
    <property type="molecule type" value="Genomic_DNA"/>
</dbReference>
<accession>A0A8F8PKK6</accession>
<evidence type="ECO:0000313" key="1">
    <source>
        <dbReference type="EMBL" id="QYA18876.1"/>
    </source>
</evidence>